<dbReference type="SUPFAM" id="SSF52980">
    <property type="entry name" value="Restriction endonuclease-like"/>
    <property type="match status" value="1"/>
</dbReference>
<reference evidence="2 3" key="1">
    <citation type="submission" date="2015-07" db="EMBL/GenBank/DDBJ databases">
        <title>Genome sequencing of Kibdelosporangium phytohabitans.</title>
        <authorList>
            <person name="Qin S."/>
            <person name="Xing K."/>
        </authorList>
    </citation>
    <scope>NUCLEOTIDE SEQUENCE [LARGE SCALE GENOMIC DNA]</scope>
    <source>
        <strain evidence="2 3">KLBMP1111</strain>
    </source>
</reference>
<organism evidence="2 3">
    <name type="scientific">Kibdelosporangium phytohabitans</name>
    <dbReference type="NCBI Taxonomy" id="860235"/>
    <lineage>
        <taxon>Bacteria</taxon>
        <taxon>Bacillati</taxon>
        <taxon>Actinomycetota</taxon>
        <taxon>Actinomycetes</taxon>
        <taxon>Pseudonocardiales</taxon>
        <taxon>Pseudonocardiaceae</taxon>
        <taxon>Kibdelosporangium</taxon>
    </lineage>
</organism>
<dbReference type="Pfam" id="PF05685">
    <property type="entry name" value="Uma2"/>
    <property type="match status" value="1"/>
</dbReference>
<dbReference type="InterPro" id="IPR008538">
    <property type="entry name" value="Uma2"/>
</dbReference>
<evidence type="ECO:0000259" key="1">
    <source>
        <dbReference type="Pfam" id="PF05685"/>
    </source>
</evidence>
<gene>
    <name evidence="2" type="ORF">AOZ06_45840</name>
</gene>
<evidence type="ECO:0000313" key="3">
    <source>
        <dbReference type="Proteomes" id="UP000063699"/>
    </source>
</evidence>
<sequence length="186" mass="20166">MTSMMTWPNHLLSLADWDALPEDNTHRYELAEGILQVSPRPVPNHQWAVMQLAFQVGPQLQADLGVLSDVEVVIVGGSPATVRAPDLVVVRTAAAKASPARFAPDDVLLAVEVISPGSRRTDRVTKFNEYAEAGIPDYWIIDLSAPVSVTAFQLIDGNYELNAGTDDVLSVTTPVPLTVKVRDLLP</sequence>
<dbReference type="CDD" id="cd06260">
    <property type="entry name" value="DUF820-like"/>
    <property type="match status" value="1"/>
</dbReference>
<keyword evidence="3" id="KW-1185">Reference proteome</keyword>
<dbReference type="InterPro" id="IPR012296">
    <property type="entry name" value="Nuclease_put_TT1808"/>
</dbReference>
<accession>A0A0N9I0I8</accession>
<dbReference type="EMBL" id="CP012752">
    <property type="protein sequence ID" value="ALG13217.1"/>
    <property type="molecule type" value="Genomic_DNA"/>
</dbReference>
<protein>
    <recommendedName>
        <fullName evidence="1">Putative restriction endonuclease domain-containing protein</fullName>
    </recommendedName>
</protein>
<dbReference type="Proteomes" id="UP000063699">
    <property type="component" value="Chromosome"/>
</dbReference>
<dbReference type="AlphaFoldDB" id="A0A0N9I0I8"/>
<dbReference type="PANTHER" id="PTHR35400">
    <property type="entry name" value="SLR1083 PROTEIN"/>
    <property type="match status" value="1"/>
</dbReference>
<feature type="domain" description="Putative restriction endonuclease" evidence="1">
    <location>
        <begin position="17"/>
        <end position="176"/>
    </location>
</feature>
<dbReference type="InterPro" id="IPR011335">
    <property type="entry name" value="Restrct_endonuc-II-like"/>
</dbReference>
<proteinExistence type="predicted"/>
<dbReference type="Gene3D" id="3.90.1570.10">
    <property type="entry name" value="tt1808, chain A"/>
    <property type="match status" value="1"/>
</dbReference>
<evidence type="ECO:0000313" key="2">
    <source>
        <dbReference type="EMBL" id="ALG13217.1"/>
    </source>
</evidence>
<dbReference type="PANTHER" id="PTHR35400:SF3">
    <property type="entry name" value="SLL1072 PROTEIN"/>
    <property type="match status" value="1"/>
</dbReference>
<dbReference type="STRING" id="860235.AOZ06_45840"/>
<dbReference type="KEGG" id="kphy:AOZ06_45840"/>
<name>A0A0N9I0I8_9PSEU</name>